<accession>A0ABU0QAC2</accession>
<dbReference type="EMBL" id="JAUSYA010000001">
    <property type="protein sequence ID" value="MDQ0687116.1"/>
    <property type="molecule type" value="Genomic_DNA"/>
</dbReference>
<sequence length="95" mass="10533">MSHIEGMLADGVGGDPAKTPIEEPVEVRLPLGHQVGGRDDQRLADESIPLHLTEIEPGHDRLTSARLVGEHETQPRLRQHGPVNRVRLMRIRVQG</sequence>
<feature type="region of interest" description="Disordered" evidence="1">
    <location>
        <begin position="1"/>
        <end position="21"/>
    </location>
</feature>
<evidence type="ECO:0000256" key="1">
    <source>
        <dbReference type="SAM" id="MobiDB-lite"/>
    </source>
</evidence>
<proteinExistence type="predicted"/>
<comment type="caution">
    <text evidence="2">The sequence shown here is derived from an EMBL/GenBank/DDBJ whole genome shotgun (WGS) entry which is preliminary data.</text>
</comment>
<dbReference type="Proteomes" id="UP001243364">
    <property type="component" value="Unassembled WGS sequence"/>
</dbReference>
<evidence type="ECO:0000313" key="2">
    <source>
        <dbReference type="EMBL" id="MDQ0687116.1"/>
    </source>
</evidence>
<keyword evidence="3" id="KW-1185">Reference proteome</keyword>
<organism evidence="2 3">
    <name type="scientific">Streptomyces achromogenes</name>
    <dbReference type="NCBI Taxonomy" id="67255"/>
    <lineage>
        <taxon>Bacteria</taxon>
        <taxon>Bacillati</taxon>
        <taxon>Actinomycetota</taxon>
        <taxon>Actinomycetes</taxon>
        <taxon>Kitasatosporales</taxon>
        <taxon>Streptomycetaceae</taxon>
        <taxon>Streptomyces</taxon>
    </lineage>
</organism>
<evidence type="ECO:0000313" key="3">
    <source>
        <dbReference type="Proteomes" id="UP001243364"/>
    </source>
</evidence>
<reference evidence="2 3" key="1">
    <citation type="submission" date="2023-07" db="EMBL/GenBank/DDBJ databases">
        <title>Comparative genomics of wheat-associated soil bacteria to identify genetic determinants of phenazine resistance.</title>
        <authorList>
            <person name="Mouncey N."/>
        </authorList>
    </citation>
    <scope>NUCLEOTIDE SEQUENCE [LARGE SCALE GENOMIC DNA]</scope>
    <source>
        <strain evidence="2 3">W4I19-2</strain>
    </source>
</reference>
<protein>
    <submittedName>
        <fullName evidence="2">Uncharacterized protein</fullName>
    </submittedName>
</protein>
<gene>
    <name evidence="2" type="ORF">QFZ56_006079</name>
</gene>
<name>A0ABU0QAC2_STRAH</name>